<dbReference type="GO" id="GO:0031468">
    <property type="term" value="P:nuclear membrane reassembly"/>
    <property type="evidence" value="ECO:0007669"/>
    <property type="project" value="TreeGrafter"/>
</dbReference>
<dbReference type="GeneID" id="7198094"/>
<dbReference type="HOGENOM" id="CLU_029402_3_0_1"/>
<dbReference type="FunCoup" id="B7FUL9">
    <property type="interactions" value="153"/>
</dbReference>
<dbReference type="GO" id="GO:0000045">
    <property type="term" value="P:autophagosome assembly"/>
    <property type="evidence" value="ECO:0007669"/>
    <property type="project" value="TreeGrafter"/>
</dbReference>
<dbReference type="AlphaFoldDB" id="B7FUL9"/>
<dbReference type="GO" id="GO:0005634">
    <property type="term" value="C:nucleus"/>
    <property type="evidence" value="ECO:0007669"/>
    <property type="project" value="TreeGrafter"/>
</dbReference>
<dbReference type="Pfam" id="PF08059">
    <property type="entry name" value="SEP"/>
    <property type="match status" value="1"/>
</dbReference>
<feature type="domain" description="SEP" evidence="3">
    <location>
        <begin position="67"/>
        <end position="131"/>
    </location>
</feature>
<evidence type="ECO:0000256" key="1">
    <source>
        <dbReference type="SAM" id="MobiDB-lite"/>
    </source>
</evidence>
<dbReference type="InterPro" id="IPR012989">
    <property type="entry name" value="SEP_domain"/>
</dbReference>
<reference evidence="4 5" key="1">
    <citation type="journal article" date="2008" name="Nature">
        <title>The Phaeodactylum genome reveals the evolutionary history of diatom genomes.</title>
        <authorList>
            <person name="Bowler C."/>
            <person name="Allen A.E."/>
            <person name="Badger J.H."/>
            <person name="Grimwood J."/>
            <person name="Jabbari K."/>
            <person name="Kuo A."/>
            <person name="Maheswari U."/>
            <person name="Martens C."/>
            <person name="Maumus F."/>
            <person name="Otillar R.P."/>
            <person name="Rayko E."/>
            <person name="Salamov A."/>
            <person name="Vandepoele K."/>
            <person name="Beszteri B."/>
            <person name="Gruber A."/>
            <person name="Heijde M."/>
            <person name="Katinka M."/>
            <person name="Mock T."/>
            <person name="Valentin K."/>
            <person name="Verret F."/>
            <person name="Berges J.A."/>
            <person name="Brownlee C."/>
            <person name="Cadoret J.P."/>
            <person name="Chiovitti A."/>
            <person name="Choi C.J."/>
            <person name="Coesel S."/>
            <person name="De Martino A."/>
            <person name="Detter J.C."/>
            <person name="Durkin C."/>
            <person name="Falciatore A."/>
            <person name="Fournet J."/>
            <person name="Haruta M."/>
            <person name="Huysman M.J."/>
            <person name="Jenkins B.D."/>
            <person name="Jiroutova K."/>
            <person name="Jorgensen R.E."/>
            <person name="Joubert Y."/>
            <person name="Kaplan A."/>
            <person name="Kroger N."/>
            <person name="Kroth P.G."/>
            <person name="La Roche J."/>
            <person name="Lindquist E."/>
            <person name="Lommer M."/>
            <person name="Martin-Jezequel V."/>
            <person name="Lopez P.J."/>
            <person name="Lucas S."/>
            <person name="Mangogna M."/>
            <person name="McGinnis K."/>
            <person name="Medlin L.K."/>
            <person name="Montsant A."/>
            <person name="Oudot-Le Secq M.P."/>
            <person name="Napoli C."/>
            <person name="Obornik M."/>
            <person name="Parker M.S."/>
            <person name="Petit J.L."/>
            <person name="Porcel B.M."/>
            <person name="Poulsen N."/>
            <person name="Robison M."/>
            <person name="Rychlewski L."/>
            <person name="Rynearson T.A."/>
            <person name="Schmutz J."/>
            <person name="Shapiro H."/>
            <person name="Siaut M."/>
            <person name="Stanley M."/>
            <person name="Sussman M.R."/>
            <person name="Taylor A.R."/>
            <person name="Vardi A."/>
            <person name="von Dassow P."/>
            <person name="Vyverman W."/>
            <person name="Willis A."/>
            <person name="Wyrwicz L.S."/>
            <person name="Rokhsar D.S."/>
            <person name="Weissenbach J."/>
            <person name="Armbrust E.V."/>
            <person name="Green B.R."/>
            <person name="Van de Peer Y."/>
            <person name="Grigoriev I.V."/>
        </authorList>
    </citation>
    <scope>NUCLEOTIDE SEQUENCE [LARGE SCALE GENOMIC DNA]</scope>
    <source>
        <strain evidence="4 5">CCAP 1055/1</strain>
    </source>
</reference>
<dbReference type="Gene3D" id="3.10.20.90">
    <property type="entry name" value="Phosphatidylinositol 3-kinase Catalytic Subunit, Chain A, domain 1"/>
    <property type="match status" value="1"/>
</dbReference>
<accession>B7FUL9</accession>
<dbReference type="Proteomes" id="UP000000759">
    <property type="component" value="Chromosome 4"/>
</dbReference>
<gene>
    <name evidence="4" type="ORF">PHATRDRAFT_34061</name>
</gene>
<dbReference type="SUPFAM" id="SSF54236">
    <property type="entry name" value="Ubiquitin-like"/>
    <property type="match status" value="1"/>
</dbReference>
<feature type="domain" description="UBX" evidence="2">
    <location>
        <begin position="169"/>
        <end position="242"/>
    </location>
</feature>
<proteinExistence type="predicted"/>
<feature type="region of interest" description="Disordered" evidence="1">
    <location>
        <begin position="1"/>
        <end position="50"/>
    </location>
</feature>
<dbReference type="PROSITE" id="PS51399">
    <property type="entry name" value="SEP"/>
    <property type="match status" value="1"/>
</dbReference>
<evidence type="ECO:0000313" key="5">
    <source>
        <dbReference type="Proteomes" id="UP000000759"/>
    </source>
</evidence>
<reference evidence="5" key="2">
    <citation type="submission" date="2008-08" db="EMBL/GenBank/DDBJ databases">
        <authorList>
            <consortium name="Diatom Consortium"/>
            <person name="Grigoriev I."/>
            <person name="Grimwood J."/>
            <person name="Kuo A."/>
            <person name="Otillar R.P."/>
            <person name="Salamov A."/>
            <person name="Detter J.C."/>
            <person name="Lindquist E."/>
            <person name="Shapiro H."/>
            <person name="Lucas S."/>
            <person name="Glavina del Rio T."/>
            <person name="Pitluck S."/>
            <person name="Rokhsar D."/>
            <person name="Bowler C."/>
        </authorList>
    </citation>
    <scope>GENOME REANNOTATION</scope>
    <source>
        <strain evidence="5">CCAP 1055/1</strain>
    </source>
</reference>
<dbReference type="SMART" id="SM00553">
    <property type="entry name" value="SEP"/>
    <property type="match status" value="1"/>
</dbReference>
<dbReference type="Pfam" id="PF00789">
    <property type="entry name" value="UBX"/>
    <property type="match status" value="1"/>
</dbReference>
<dbReference type="OrthoDB" id="25887at2759"/>
<dbReference type="EMBL" id="CM000607">
    <property type="protein sequence ID" value="EEC50005.1"/>
    <property type="molecule type" value="Genomic_DNA"/>
</dbReference>
<evidence type="ECO:0000313" key="4">
    <source>
        <dbReference type="EMBL" id="EEC50005.1"/>
    </source>
</evidence>
<protein>
    <submittedName>
        <fullName evidence="4">Uncharacterized protein</fullName>
    </submittedName>
</protein>
<dbReference type="PANTHER" id="PTHR23333">
    <property type="entry name" value="UBX DOMAIN CONTAINING PROTEIN"/>
    <property type="match status" value="1"/>
</dbReference>
<dbReference type="PaxDb" id="2850-Phatr34061"/>
<organism evidence="4 5">
    <name type="scientific">Phaeodactylum tricornutum (strain CCAP 1055/1)</name>
    <dbReference type="NCBI Taxonomy" id="556484"/>
    <lineage>
        <taxon>Eukaryota</taxon>
        <taxon>Sar</taxon>
        <taxon>Stramenopiles</taxon>
        <taxon>Ochrophyta</taxon>
        <taxon>Bacillariophyta</taxon>
        <taxon>Bacillariophyceae</taxon>
        <taxon>Bacillariophycidae</taxon>
        <taxon>Naviculales</taxon>
        <taxon>Phaeodactylaceae</taxon>
        <taxon>Phaeodactylum</taxon>
    </lineage>
</organism>
<dbReference type="InterPro" id="IPR001012">
    <property type="entry name" value="UBX_dom"/>
</dbReference>
<evidence type="ECO:0000259" key="2">
    <source>
        <dbReference type="PROSITE" id="PS50033"/>
    </source>
</evidence>
<name>B7FUL9_PHATC</name>
<dbReference type="GO" id="GO:0007030">
    <property type="term" value="P:Golgi organization"/>
    <property type="evidence" value="ECO:0007669"/>
    <property type="project" value="TreeGrafter"/>
</dbReference>
<dbReference type="GO" id="GO:0061025">
    <property type="term" value="P:membrane fusion"/>
    <property type="evidence" value="ECO:0007669"/>
    <property type="project" value="TreeGrafter"/>
</dbReference>
<dbReference type="OMA" id="CKRSEYM"/>
<feature type="compositionally biased region" description="Gly residues" evidence="1">
    <location>
        <begin position="27"/>
        <end position="37"/>
    </location>
</feature>
<keyword evidence="5" id="KW-1185">Reference proteome</keyword>
<dbReference type="RefSeq" id="XP_002178340.1">
    <property type="nucleotide sequence ID" value="XM_002178304.1"/>
</dbReference>
<dbReference type="eggNOG" id="KOG2086">
    <property type="taxonomic scope" value="Eukaryota"/>
</dbReference>
<dbReference type="GO" id="GO:0005829">
    <property type="term" value="C:cytosol"/>
    <property type="evidence" value="ECO:0007669"/>
    <property type="project" value="TreeGrafter"/>
</dbReference>
<dbReference type="GO" id="GO:0043161">
    <property type="term" value="P:proteasome-mediated ubiquitin-dependent protein catabolic process"/>
    <property type="evidence" value="ECO:0007669"/>
    <property type="project" value="TreeGrafter"/>
</dbReference>
<dbReference type="Gene3D" id="3.30.420.210">
    <property type="entry name" value="SEP domain"/>
    <property type="match status" value="1"/>
</dbReference>
<dbReference type="PANTHER" id="PTHR23333:SF20">
    <property type="entry name" value="NSFL1 COFACTOR P47"/>
    <property type="match status" value="1"/>
</dbReference>
<dbReference type="InterPro" id="IPR036241">
    <property type="entry name" value="NSFL1C_SEP_dom_sf"/>
</dbReference>
<dbReference type="InterPro" id="IPR029071">
    <property type="entry name" value="Ubiquitin-like_domsf"/>
</dbReference>
<dbReference type="InParanoid" id="B7FUL9"/>
<dbReference type="STRING" id="556484.B7FUL9"/>
<dbReference type="GO" id="GO:0043130">
    <property type="term" value="F:ubiquitin binding"/>
    <property type="evidence" value="ECO:0007669"/>
    <property type="project" value="TreeGrafter"/>
</dbReference>
<dbReference type="KEGG" id="pti:PHATRDRAFT_34061"/>
<dbReference type="PROSITE" id="PS50033">
    <property type="entry name" value="UBX"/>
    <property type="match status" value="1"/>
</dbReference>
<evidence type="ECO:0000259" key="3">
    <source>
        <dbReference type="PROSITE" id="PS51399"/>
    </source>
</evidence>
<sequence length="244" mass="26143">MSNVHGLFSGKKDDSDSDDDANNRFVGGIGDRGGGSGLAVQPNMDEGPDRDAVFGLAENATAEDSGQSRRTITMYRDGFVVDDGPYRRLEDPENAEFLRHLAMGRTPRELVDDAGENVTVGLIDKRSEEYVEEFRSFSGQGTSLGTSTSVSEDGRFDPASLVEPPALDENRPTTSIAVRLLNGSRRVVKINTTGTVANLASSLRDSSDEPFRLVSGFPPKPLQDGSVTIEDAGLKGAQVSMQKA</sequence>
<dbReference type="SUPFAM" id="SSF102848">
    <property type="entry name" value="NSFL1 (p97 ATPase) cofactor p47, SEP domain"/>
    <property type="match status" value="1"/>
</dbReference>